<feature type="domain" description="Small ribosomal subunit protein uS10" evidence="3">
    <location>
        <begin position="49"/>
        <end position="144"/>
    </location>
</feature>
<sequence>MNSIKNLVLRPSYFGSISCLTKRYVSGGLYEPDYLEGLKPKVPLYDTLNIHIKGYDYPVLESYQKFLHNILKNIDINVEECWALPAQVMNISTYKPRSEIVNAQYNLKLYNRFIQITDVAATQLPIVIRTIEATLPAGVSLNVRPHEEADEEIRYIPDSELNSLKQQLDDLGGPAKTKK</sequence>
<organism evidence="4 5">
    <name type="scientific">Exocentrus adspersus</name>
    <dbReference type="NCBI Taxonomy" id="1586481"/>
    <lineage>
        <taxon>Eukaryota</taxon>
        <taxon>Metazoa</taxon>
        <taxon>Ecdysozoa</taxon>
        <taxon>Arthropoda</taxon>
        <taxon>Hexapoda</taxon>
        <taxon>Insecta</taxon>
        <taxon>Pterygota</taxon>
        <taxon>Neoptera</taxon>
        <taxon>Endopterygota</taxon>
        <taxon>Coleoptera</taxon>
        <taxon>Polyphaga</taxon>
        <taxon>Cucujiformia</taxon>
        <taxon>Chrysomeloidea</taxon>
        <taxon>Cerambycidae</taxon>
        <taxon>Lamiinae</taxon>
        <taxon>Acanthocinini</taxon>
        <taxon>Exocentrus</taxon>
    </lineage>
</organism>
<dbReference type="InterPro" id="IPR027486">
    <property type="entry name" value="Ribosomal_uS10_dom"/>
</dbReference>
<dbReference type="SMART" id="SM01403">
    <property type="entry name" value="Ribosomal_S10"/>
    <property type="match status" value="1"/>
</dbReference>
<protein>
    <recommendedName>
        <fullName evidence="3">Small ribosomal subunit protein uS10 domain-containing protein</fullName>
    </recommendedName>
</protein>
<dbReference type="AlphaFoldDB" id="A0AAV8VYC7"/>
<keyword evidence="1" id="KW-0689">Ribosomal protein</keyword>
<reference evidence="4 5" key="1">
    <citation type="journal article" date="2023" name="Insect Mol. Biol.">
        <title>Genome sequencing provides insights into the evolution of gene families encoding plant cell wall-degrading enzymes in longhorned beetles.</title>
        <authorList>
            <person name="Shin N.R."/>
            <person name="Okamura Y."/>
            <person name="Kirsch R."/>
            <person name="Pauchet Y."/>
        </authorList>
    </citation>
    <scope>NUCLEOTIDE SEQUENCE [LARGE SCALE GENOMIC DNA]</scope>
    <source>
        <strain evidence="4">EAD_L_NR</strain>
    </source>
</reference>
<keyword evidence="2" id="KW-0687">Ribonucleoprotein</keyword>
<name>A0AAV8VYC7_9CUCU</name>
<evidence type="ECO:0000256" key="1">
    <source>
        <dbReference type="ARBA" id="ARBA00022980"/>
    </source>
</evidence>
<dbReference type="PANTHER" id="PTHR13473:SF0">
    <property type="entry name" value="LARGE RIBOSOMAL SUBUNIT PROTEIN ML48"/>
    <property type="match status" value="1"/>
</dbReference>
<dbReference type="InterPro" id="IPR027487">
    <property type="entry name" value="Ribosomal_mL48"/>
</dbReference>
<comment type="caution">
    <text evidence="4">The sequence shown here is derived from an EMBL/GenBank/DDBJ whole genome shotgun (WGS) entry which is preliminary data.</text>
</comment>
<evidence type="ECO:0000313" key="4">
    <source>
        <dbReference type="EMBL" id="KAJ8919318.1"/>
    </source>
</evidence>
<dbReference type="GO" id="GO:0005761">
    <property type="term" value="C:mitochondrial ribosome"/>
    <property type="evidence" value="ECO:0007669"/>
    <property type="project" value="InterPro"/>
</dbReference>
<evidence type="ECO:0000259" key="3">
    <source>
        <dbReference type="SMART" id="SM01403"/>
    </source>
</evidence>
<dbReference type="Gene3D" id="3.30.70.600">
    <property type="entry name" value="Ribosomal protein S10 domain"/>
    <property type="match status" value="1"/>
</dbReference>
<dbReference type="PANTHER" id="PTHR13473">
    <property type="entry name" value="MITOCHONDRIAL RIBOSOMAL PROTEIN L48"/>
    <property type="match status" value="1"/>
</dbReference>
<evidence type="ECO:0000313" key="5">
    <source>
        <dbReference type="Proteomes" id="UP001159042"/>
    </source>
</evidence>
<dbReference type="Pfam" id="PF00338">
    <property type="entry name" value="Ribosomal_S10"/>
    <property type="match status" value="1"/>
</dbReference>
<proteinExistence type="predicted"/>
<dbReference type="EMBL" id="JANEYG010000019">
    <property type="protein sequence ID" value="KAJ8919318.1"/>
    <property type="molecule type" value="Genomic_DNA"/>
</dbReference>
<dbReference type="SUPFAM" id="SSF54999">
    <property type="entry name" value="Ribosomal protein S10"/>
    <property type="match status" value="1"/>
</dbReference>
<accession>A0AAV8VYC7</accession>
<dbReference type="GO" id="GO:1990904">
    <property type="term" value="C:ribonucleoprotein complex"/>
    <property type="evidence" value="ECO:0007669"/>
    <property type="project" value="UniProtKB-KW"/>
</dbReference>
<keyword evidence="5" id="KW-1185">Reference proteome</keyword>
<gene>
    <name evidence="4" type="ORF">NQ315_003902</name>
</gene>
<dbReference type="Proteomes" id="UP001159042">
    <property type="component" value="Unassembled WGS sequence"/>
</dbReference>
<dbReference type="InterPro" id="IPR036838">
    <property type="entry name" value="Ribosomal_uS10_dom_sf"/>
</dbReference>
<evidence type="ECO:0000256" key="2">
    <source>
        <dbReference type="ARBA" id="ARBA00023274"/>
    </source>
</evidence>